<evidence type="ECO:0000313" key="3">
    <source>
        <dbReference type="Proteomes" id="UP001500325"/>
    </source>
</evidence>
<comment type="caution">
    <text evidence="2">The sequence shown here is derived from an EMBL/GenBank/DDBJ whole genome shotgun (WGS) entry which is preliminary data.</text>
</comment>
<evidence type="ECO:0000256" key="1">
    <source>
        <dbReference type="SAM" id="Phobius"/>
    </source>
</evidence>
<evidence type="ECO:0000313" key="2">
    <source>
        <dbReference type="EMBL" id="GAA4710169.1"/>
    </source>
</evidence>
<reference evidence="3" key="1">
    <citation type="journal article" date="2019" name="Int. J. Syst. Evol. Microbiol.">
        <title>The Global Catalogue of Microorganisms (GCM) 10K type strain sequencing project: providing services to taxonomists for standard genome sequencing and annotation.</title>
        <authorList>
            <consortium name="The Broad Institute Genomics Platform"/>
            <consortium name="The Broad Institute Genome Sequencing Center for Infectious Disease"/>
            <person name="Wu L."/>
            <person name="Ma J."/>
        </authorList>
    </citation>
    <scope>NUCLEOTIDE SEQUENCE [LARGE SCALE GENOMIC DNA]</scope>
    <source>
        <strain evidence="3">JCM 18055</strain>
    </source>
</reference>
<feature type="transmembrane region" description="Helical" evidence="1">
    <location>
        <begin position="55"/>
        <end position="73"/>
    </location>
</feature>
<proteinExistence type="predicted"/>
<dbReference type="EMBL" id="BAABIC010000029">
    <property type="protein sequence ID" value="GAA4710169.1"/>
    <property type="molecule type" value="Genomic_DNA"/>
</dbReference>
<gene>
    <name evidence="2" type="ORF">GCM10023215_59910</name>
</gene>
<accession>A0ABP8XKN0</accession>
<protein>
    <recommendedName>
        <fullName evidence="4">DUF3784 domain-containing protein</fullName>
    </recommendedName>
</protein>
<keyword evidence="1" id="KW-0472">Membrane</keyword>
<keyword evidence="3" id="KW-1185">Reference proteome</keyword>
<dbReference type="Proteomes" id="UP001500325">
    <property type="component" value="Unassembled WGS sequence"/>
</dbReference>
<feature type="transmembrane region" description="Helical" evidence="1">
    <location>
        <begin position="79"/>
        <end position="97"/>
    </location>
</feature>
<organism evidence="2 3">
    <name type="scientific">Pseudonocardia yuanmonensis</name>
    <dbReference type="NCBI Taxonomy" id="1095914"/>
    <lineage>
        <taxon>Bacteria</taxon>
        <taxon>Bacillati</taxon>
        <taxon>Actinomycetota</taxon>
        <taxon>Actinomycetes</taxon>
        <taxon>Pseudonocardiales</taxon>
        <taxon>Pseudonocardiaceae</taxon>
        <taxon>Pseudonocardia</taxon>
    </lineage>
</organism>
<name>A0ABP8XKN0_9PSEU</name>
<keyword evidence="1" id="KW-0812">Transmembrane</keyword>
<feature type="transmembrane region" description="Helical" evidence="1">
    <location>
        <begin position="12"/>
        <end position="34"/>
    </location>
</feature>
<keyword evidence="1" id="KW-1133">Transmembrane helix</keyword>
<sequence>MGGRGTVVSMGIVFSLIALVGLLAALGHVGYVAMLNNAAKKKGAAGAEIAAYTRTRLPVAAGATGVALLGLLITSGPSLTADVIGMLLAAGGGVVGYRGLQQERAKYPTSR</sequence>
<evidence type="ECO:0008006" key="4">
    <source>
        <dbReference type="Google" id="ProtNLM"/>
    </source>
</evidence>